<feature type="domain" description="FERM" evidence="21">
    <location>
        <begin position="4"/>
        <end position="314"/>
    </location>
</feature>
<keyword evidence="15" id="KW-0829">Tyrosine-protein kinase</keyword>
<evidence type="ECO:0000256" key="6">
    <source>
        <dbReference type="ARBA" id="ARBA00022475"/>
    </source>
</evidence>
<dbReference type="InterPro" id="IPR050122">
    <property type="entry name" value="RTK"/>
</dbReference>
<keyword evidence="9" id="KW-0808">Transferase</keyword>
<dbReference type="Proteomes" id="UP000008743">
    <property type="component" value="Unassembled WGS sequence"/>
</dbReference>
<dbReference type="STRING" id="595528.A0A0D2X4P5"/>
<evidence type="ECO:0000256" key="9">
    <source>
        <dbReference type="ARBA" id="ARBA00022679"/>
    </source>
</evidence>
<keyword evidence="7" id="KW-0963">Cytoplasm</keyword>
<dbReference type="SUPFAM" id="SSF50729">
    <property type="entry name" value="PH domain-like"/>
    <property type="match status" value="1"/>
</dbReference>
<dbReference type="Gene3D" id="3.10.20.90">
    <property type="entry name" value="Phosphatidylinositol 3-kinase Catalytic Subunit, Chain A, domain 1"/>
    <property type="match status" value="1"/>
</dbReference>
<evidence type="ECO:0000256" key="1">
    <source>
        <dbReference type="ARBA" id="ARBA00004167"/>
    </source>
</evidence>
<dbReference type="SMART" id="SM00219">
    <property type="entry name" value="TyrKc"/>
    <property type="match status" value="1"/>
</dbReference>
<dbReference type="PANTHER" id="PTHR24416:SF631">
    <property type="entry name" value="SERINE_THREONINE_TYROSINE KINASE 1"/>
    <property type="match status" value="1"/>
</dbReference>
<dbReference type="InterPro" id="IPR008266">
    <property type="entry name" value="Tyr_kinase_AS"/>
</dbReference>
<dbReference type="Pfam" id="PF18038">
    <property type="entry name" value="FERM_N_2"/>
    <property type="match status" value="1"/>
</dbReference>
<dbReference type="PRINTS" id="PR00109">
    <property type="entry name" value="TYRKINASE"/>
</dbReference>
<feature type="compositionally biased region" description="Low complexity" evidence="19">
    <location>
        <begin position="1007"/>
        <end position="1020"/>
    </location>
</feature>
<dbReference type="eggNOG" id="KOG4257">
    <property type="taxonomic scope" value="Eukaryota"/>
</dbReference>
<dbReference type="InterPro" id="IPR041390">
    <property type="entry name" value="FADK_N"/>
</dbReference>
<dbReference type="GO" id="GO:0008284">
    <property type="term" value="P:positive regulation of cell population proliferation"/>
    <property type="evidence" value="ECO:0007669"/>
    <property type="project" value="UniProtKB-ARBA"/>
</dbReference>
<evidence type="ECO:0000256" key="4">
    <source>
        <dbReference type="ARBA" id="ARBA00004413"/>
    </source>
</evidence>
<protein>
    <submittedName>
        <fullName evidence="22">TKL protein kinase</fullName>
    </submittedName>
</protein>
<dbReference type="PhylomeDB" id="A0A0D2X4P5"/>
<evidence type="ECO:0000313" key="23">
    <source>
        <dbReference type="Proteomes" id="UP000008743"/>
    </source>
</evidence>
<organism evidence="22 23">
    <name type="scientific">Capsaspora owczarzaki (strain ATCC 30864)</name>
    <dbReference type="NCBI Taxonomy" id="595528"/>
    <lineage>
        <taxon>Eukaryota</taxon>
        <taxon>Filasterea</taxon>
        <taxon>Capsaspora</taxon>
    </lineage>
</organism>
<dbReference type="PROSITE" id="PS50011">
    <property type="entry name" value="PROTEIN_KINASE_DOM"/>
    <property type="match status" value="1"/>
</dbReference>
<evidence type="ECO:0000256" key="2">
    <source>
        <dbReference type="ARBA" id="ARBA00004246"/>
    </source>
</evidence>
<dbReference type="InterPro" id="IPR020635">
    <property type="entry name" value="Tyr_kinase_cat_dom"/>
</dbReference>
<name>A0A0D2X4P5_CAPO3</name>
<dbReference type="SUPFAM" id="SSF54236">
    <property type="entry name" value="Ubiquitin-like"/>
    <property type="match status" value="1"/>
</dbReference>
<dbReference type="Gene3D" id="1.10.510.10">
    <property type="entry name" value="Transferase(Phosphotransferase) domain 1"/>
    <property type="match status" value="1"/>
</dbReference>
<comment type="subcellular location">
    <subcellularLocation>
        <location evidence="2">Cell junction</location>
        <location evidence="2">Focal adhesion</location>
    </subcellularLocation>
    <subcellularLocation>
        <location evidence="4">Cell membrane</location>
        <topology evidence="4">Peripheral membrane protein</topology>
        <orientation evidence="4">Cytoplasmic side</orientation>
    </subcellularLocation>
    <subcellularLocation>
        <location evidence="3">Cell projection</location>
    </subcellularLocation>
    <subcellularLocation>
        <location evidence="5">Cytoplasm</location>
    </subcellularLocation>
    <subcellularLocation>
        <location evidence="1">Membrane</location>
        <topology evidence="1">Single-pass membrane protein</topology>
    </subcellularLocation>
</comment>
<dbReference type="PROSITE" id="PS00109">
    <property type="entry name" value="PROTEIN_KINASE_TYR"/>
    <property type="match status" value="1"/>
</dbReference>
<feature type="binding site" evidence="18">
    <location>
        <position position="510"/>
    </location>
    <ligand>
        <name>ATP</name>
        <dbReference type="ChEBI" id="CHEBI:30616"/>
    </ligand>
</feature>
<dbReference type="Gene3D" id="1.20.120.330">
    <property type="entry name" value="Nucleotidyltransferases domain 2"/>
    <property type="match status" value="1"/>
</dbReference>
<evidence type="ECO:0000256" key="12">
    <source>
        <dbReference type="ARBA" id="ARBA00022840"/>
    </source>
</evidence>
<keyword evidence="23" id="KW-1185">Reference proteome</keyword>
<dbReference type="SUPFAM" id="SSF68993">
    <property type="entry name" value="FAT domain of focal adhesion kinase"/>
    <property type="match status" value="1"/>
</dbReference>
<evidence type="ECO:0000256" key="16">
    <source>
        <dbReference type="ARBA" id="ARBA00023273"/>
    </source>
</evidence>
<evidence type="ECO:0000256" key="19">
    <source>
        <dbReference type="SAM" id="MobiDB-lite"/>
    </source>
</evidence>
<dbReference type="InterPro" id="IPR017441">
    <property type="entry name" value="Protein_kinase_ATP_BS"/>
</dbReference>
<comment type="catalytic activity">
    <reaction evidence="17">
        <text>L-tyrosyl-[protein] + ATP = O-phospho-L-tyrosyl-[protein] + ADP + H(+)</text>
        <dbReference type="Rhea" id="RHEA:10596"/>
        <dbReference type="Rhea" id="RHEA-COMP:10136"/>
        <dbReference type="Rhea" id="RHEA-COMP:20101"/>
        <dbReference type="ChEBI" id="CHEBI:15378"/>
        <dbReference type="ChEBI" id="CHEBI:30616"/>
        <dbReference type="ChEBI" id="CHEBI:46858"/>
        <dbReference type="ChEBI" id="CHEBI:61978"/>
        <dbReference type="ChEBI" id="CHEBI:456216"/>
        <dbReference type="EC" id="2.7.10.1"/>
    </reaction>
</comment>
<dbReference type="InterPro" id="IPR035963">
    <property type="entry name" value="FERM_2"/>
</dbReference>
<feature type="compositionally biased region" description="Polar residues" evidence="19">
    <location>
        <begin position="412"/>
        <end position="425"/>
    </location>
</feature>
<evidence type="ECO:0000256" key="18">
    <source>
        <dbReference type="PROSITE-ProRule" id="PRU10141"/>
    </source>
</evidence>
<reference evidence="23" key="1">
    <citation type="submission" date="2011-02" db="EMBL/GenBank/DDBJ databases">
        <title>The Genome Sequence of Capsaspora owczarzaki ATCC 30864.</title>
        <authorList>
            <person name="Russ C."/>
            <person name="Cuomo C."/>
            <person name="Burger G."/>
            <person name="Gray M.W."/>
            <person name="Holland P.W.H."/>
            <person name="King N."/>
            <person name="Lang F.B.F."/>
            <person name="Roger A.J."/>
            <person name="Ruiz-Trillo I."/>
            <person name="Young S.K."/>
            <person name="Zeng Q."/>
            <person name="Gargeya S."/>
            <person name="Alvarado L."/>
            <person name="Berlin A."/>
            <person name="Chapman S.B."/>
            <person name="Chen Z."/>
            <person name="Freedman E."/>
            <person name="Gellesch M."/>
            <person name="Goldberg J."/>
            <person name="Griggs A."/>
            <person name="Gujja S."/>
            <person name="Heilman E."/>
            <person name="Heiman D."/>
            <person name="Howarth C."/>
            <person name="Mehta T."/>
            <person name="Neiman D."/>
            <person name="Pearson M."/>
            <person name="Roberts A."/>
            <person name="Saif S."/>
            <person name="Shea T."/>
            <person name="Shenoy N."/>
            <person name="Sisk P."/>
            <person name="Stolte C."/>
            <person name="Sykes S."/>
            <person name="White J."/>
            <person name="Yandava C."/>
            <person name="Haas B."/>
            <person name="Nusbaum C."/>
            <person name="Birren B."/>
        </authorList>
    </citation>
    <scope>NUCLEOTIDE SEQUENCE</scope>
    <source>
        <strain evidence="23">ATCC 30864</strain>
    </source>
</reference>
<dbReference type="InterPro" id="IPR029071">
    <property type="entry name" value="Ubiquitin-like_domsf"/>
</dbReference>
<dbReference type="Gene3D" id="2.30.29.30">
    <property type="entry name" value="Pleckstrin-homology domain (PH domain)/Phosphotyrosine-binding domain (PTB)"/>
    <property type="match status" value="1"/>
</dbReference>
<evidence type="ECO:0000256" key="5">
    <source>
        <dbReference type="ARBA" id="ARBA00004496"/>
    </source>
</evidence>
<keyword evidence="10 18" id="KW-0547">Nucleotide-binding</keyword>
<dbReference type="FunFam" id="1.10.510.10:FF:000027">
    <property type="entry name" value="Receptor protein-tyrosine kinase"/>
    <property type="match status" value="1"/>
</dbReference>
<dbReference type="GO" id="GO:0005737">
    <property type="term" value="C:cytoplasm"/>
    <property type="evidence" value="ECO:0007669"/>
    <property type="project" value="UniProtKB-SubCell"/>
</dbReference>
<dbReference type="SUPFAM" id="SSF47031">
    <property type="entry name" value="Second domain of FERM"/>
    <property type="match status" value="1"/>
</dbReference>
<dbReference type="Pfam" id="PF03623">
    <property type="entry name" value="Focal_AT"/>
    <property type="match status" value="1"/>
</dbReference>
<keyword evidence="14" id="KW-0472">Membrane</keyword>
<feature type="compositionally biased region" description="Pro residues" evidence="19">
    <location>
        <begin position="960"/>
        <end position="971"/>
    </location>
</feature>
<feature type="compositionally biased region" description="Polar residues" evidence="19">
    <location>
        <begin position="772"/>
        <end position="787"/>
    </location>
</feature>
<accession>A0A0D2X4P5</accession>
<dbReference type="GO" id="GO:0007169">
    <property type="term" value="P:cell surface receptor protein tyrosine kinase signaling pathway"/>
    <property type="evidence" value="ECO:0007669"/>
    <property type="project" value="TreeGrafter"/>
</dbReference>
<feature type="region of interest" description="Disordered" evidence="19">
    <location>
        <begin position="769"/>
        <end position="804"/>
    </location>
</feature>
<dbReference type="GO" id="GO:0007172">
    <property type="term" value="P:signal complex assembly"/>
    <property type="evidence" value="ECO:0007669"/>
    <property type="project" value="InterPro"/>
</dbReference>
<evidence type="ECO:0000256" key="10">
    <source>
        <dbReference type="ARBA" id="ARBA00022741"/>
    </source>
</evidence>
<evidence type="ECO:0000256" key="15">
    <source>
        <dbReference type="ARBA" id="ARBA00023137"/>
    </source>
</evidence>
<sequence>MEGANLRVHLETGDVKAVKYAANTTVQDIINIMGLKIGLQSVAHFGLYLEHSDAAQSQWLSPLRPVATVEAFYQSKTQIFVTSSWKYTFRVRFLPKNAVNLYSKDKTVFSYLHQQLCRFLKQGKFDDIAEQSLVQLAGAEIVRRCLGMASHKVNLDYFEKEIGFSEILSEGILHRYKVKELKKLLSPHCKEYEKLSEDECKLVFFKTLQEHSELGLTTFKVQLEMMSGWGVGVEFLIGPRSGISRKEGDKITPVAEYSQLRSVGIVPQGNKAKVEIRLIGYDTEVLKIICESIIAAEELASLLDGYYKLFVDARSSILASEQQANSRFARAGRGSPGTSRASLYLPDRPSMMSDPSRDVGSRSDDEDVDDAELDHALQQQTSLANVLRRASEMNLQGVSRTRSDAPLHQKLSGSSRALHGSQGNLAGSKPALPPMRITPGPSSGPTSPVNTVAPDEELDDYMTLDDKLDCDTIFRDQLTIARVIGEGQFGSVNEGVWTRPDNTNVPVAIKTCKNNVSREVQREFLAEATLMSKLNHPHIVRILGVSLSSPILIVCELVPLGSLRNYLLDNKPSLNLKMLLGYNWQIVSAMSYLEHVKVIHRDLATRNILVATRQVVKLTDFGLSRVLTEDDIYTATGGKMPVKWMAPESINYRTFTTATDVWSFGVCMWEIMSYGEKPYPQLQNSDVIDHLESGARLQCPDDCPDSLYRVMHDCWAYKPEDRPSFRELYDRMMQVIAEERIEIQGVTTSHLRKSTSEAEMRAQTKRIVESVRGSQSSIAMSSLTAPASDSGRSKSPRASRLTHQQSLPASAFASMGDEPHVLTPGVVPTAPKPVIPGVTTISRTSLTSSTSSLNASGAMDSTSSLNATSAARTNSKPPTVPVSSRPTTAPHGKSSTSTPGPAASAASASESRSSRPLPERSTSVDGDVALDVAAEDLPPPPAPLKTSPRPVRPVSTLTPPSIPAPAPPGAFKPPSATPAAPGTFKPPSIPAPAPPGSAVHKPPSGPESPAAGSAPSPLAARLQARLSEGGSNPAHAPGRLSVLLTDLDEDVQSVRLEKEREQATQAQAASKTKLERRTSDFTMMLRQAIDELPDMDGDDEDEDDDDDEEAVNEQVTAALKPPTRAQKSTSMEQLEAIAAPLTAPHAFVVPESPRMSDAQVKRQAHEILSELDDLLDEEDIKTAQVRLDALKTMYQDKVVAVMKSVMDLKESVRLNETSAFVDMVRVIVMCAGEVMDMVDPVMACLADLNDSQVAPEVHIALADDVSLLKVDIEKLVERTGQATQFSPQAHLFQAEMLDAAFKLAVDAKKLCDRITKF</sequence>
<dbReference type="InterPro" id="IPR001245">
    <property type="entry name" value="Ser-Thr/Tyr_kinase_cat_dom"/>
</dbReference>
<keyword evidence="13" id="KW-0965">Cell junction</keyword>
<dbReference type="SUPFAM" id="SSF56112">
    <property type="entry name" value="Protein kinase-like (PK-like)"/>
    <property type="match status" value="1"/>
</dbReference>
<keyword evidence="6" id="KW-1003">Cell membrane</keyword>
<dbReference type="InParanoid" id="A0A0D2X4P5"/>
<dbReference type="PROSITE" id="PS50057">
    <property type="entry name" value="FERM_3"/>
    <property type="match status" value="1"/>
</dbReference>
<dbReference type="Pfam" id="PF21477">
    <property type="entry name" value="FERM_C_FAK1"/>
    <property type="match status" value="1"/>
</dbReference>
<dbReference type="InterPro" id="IPR000719">
    <property type="entry name" value="Prot_kinase_dom"/>
</dbReference>
<gene>
    <name evidence="22" type="ORF">CAOG_006750</name>
</gene>
<evidence type="ECO:0000256" key="3">
    <source>
        <dbReference type="ARBA" id="ARBA00004316"/>
    </source>
</evidence>
<dbReference type="Pfam" id="PF00373">
    <property type="entry name" value="FERM_M"/>
    <property type="match status" value="1"/>
</dbReference>
<feature type="region of interest" description="Disordered" evidence="19">
    <location>
        <begin position="1091"/>
        <end position="1111"/>
    </location>
</feature>
<dbReference type="GO" id="GO:0042995">
    <property type="term" value="C:cell projection"/>
    <property type="evidence" value="ECO:0007669"/>
    <property type="project" value="UniProtKB-SubCell"/>
</dbReference>
<dbReference type="InterPro" id="IPR011993">
    <property type="entry name" value="PH-like_dom_sf"/>
</dbReference>
<feature type="compositionally biased region" description="Low complexity" evidence="19">
    <location>
        <begin position="438"/>
        <end position="448"/>
    </location>
</feature>
<dbReference type="GO" id="GO:0005925">
    <property type="term" value="C:focal adhesion"/>
    <property type="evidence" value="ECO:0007669"/>
    <property type="project" value="UniProtKB-SubCell"/>
</dbReference>
<dbReference type="RefSeq" id="XP_004344371.2">
    <property type="nucleotide sequence ID" value="XM_004344321.2"/>
</dbReference>
<dbReference type="eggNOG" id="KOG3552">
    <property type="taxonomic scope" value="Eukaryota"/>
</dbReference>
<evidence type="ECO:0000256" key="8">
    <source>
        <dbReference type="ARBA" id="ARBA00022553"/>
    </source>
</evidence>
<feature type="region of interest" description="Disordered" evidence="19">
    <location>
        <begin position="327"/>
        <end position="369"/>
    </location>
</feature>
<dbReference type="InterPro" id="IPR014352">
    <property type="entry name" value="FERM/acyl-CoA-bd_prot_sf"/>
</dbReference>
<dbReference type="SMART" id="SM00295">
    <property type="entry name" value="B41"/>
    <property type="match status" value="1"/>
</dbReference>
<dbReference type="Pfam" id="PF07714">
    <property type="entry name" value="PK_Tyr_Ser-Thr"/>
    <property type="match status" value="1"/>
</dbReference>
<dbReference type="InterPro" id="IPR019749">
    <property type="entry name" value="Band_41_domain"/>
</dbReference>
<evidence type="ECO:0000259" key="20">
    <source>
        <dbReference type="PROSITE" id="PS50011"/>
    </source>
</evidence>
<dbReference type="OrthoDB" id="9976756at2759"/>
<dbReference type="InterPro" id="IPR011009">
    <property type="entry name" value="Kinase-like_dom_sf"/>
</dbReference>
<dbReference type="Gene3D" id="1.20.80.10">
    <property type="match status" value="1"/>
</dbReference>
<feature type="domain" description="Protein kinase" evidence="20">
    <location>
        <begin position="478"/>
        <end position="736"/>
    </location>
</feature>
<evidence type="ECO:0000256" key="7">
    <source>
        <dbReference type="ARBA" id="ARBA00022490"/>
    </source>
</evidence>
<dbReference type="PANTHER" id="PTHR24416">
    <property type="entry name" value="TYROSINE-PROTEIN KINASE RECEPTOR"/>
    <property type="match status" value="1"/>
</dbReference>
<dbReference type="EMBL" id="KE346371">
    <property type="protein sequence ID" value="KJE96419.1"/>
    <property type="molecule type" value="Genomic_DNA"/>
</dbReference>
<evidence type="ECO:0000256" key="11">
    <source>
        <dbReference type="ARBA" id="ARBA00022777"/>
    </source>
</evidence>
<evidence type="ECO:0000313" key="22">
    <source>
        <dbReference type="EMBL" id="KJE96419.1"/>
    </source>
</evidence>
<dbReference type="InterPro" id="IPR019748">
    <property type="entry name" value="FERM_central"/>
</dbReference>
<dbReference type="InterPro" id="IPR049385">
    <property type="entry name" value="FAK1-like_FERM_C"/>
</dbReference>
<dbReference type="GO" id="GO:0005886">
    <property type="term" value="C:plasma membrane"/>
    <property type="evidence" value="ECO:0007669"/>
    <property type="project" value="UniProtKB-SubCell"/>
</dbReference>
<dbReference type="InterPro" id="IPR005189">
    <property type="entry name" value="Focal_adhesion_kin_target_dom"/>
</dbReference>
<evidence type="ECO:0000256" key="14">
    <source>
        <dbReference type="ARBA" id="ARBA00023136"/>
    </source>
</evidence>
<feature type="region of interest" description="Disordered" evidence="19">
    <location>
        <begin position="846"/>
        <end position="1041"/>
    </location>
</feature>
<keyword evidence="11 22" id="KW-0418">Kinase</keyword>
<evidence type="ECO:0000259" key="21">
    <source>
        <dbReference type="PROSITE" id="PS50057"/>
    </source>
</evidence>
<feature type="region of interest" description="Disordered" evidence="19">
    <location>
        <begin position="412"/>
        <end position="452"/>
    </location>
</feature>
<dbReference type="Gene3D" id="3.30.200.20">
    <property type="entry name" value="Phosphorylase Kinase, domain 1"/>
    <property type="match status" value="1"/>
</dbReference>
<dbReference type="InterPro" id="IPR000299">
    <property type="entry name" value="FERM_domain"/>
</dbReference>
<keyword evidence="12 18" id="KW-0067">ATP-binding</keyword>
<dbReference type="InterPro" id="IPR036137">
    <property type="entry name" value="Focal_adhe_kin_target_dom_sf"/>
</dbReference>
<evidence type="ECO:0000256" key="13">
    <source>
        <dbReference type="ARBA" id="ARBA00022949"/>
    </source>
</evidence>
<dbReference type="CDD" id="cd00192">
    <property type="entry name" value="PTKc"/>
    <property type="match status" value="1"/>
</dbReference>
<keyword evidence="8" id="KW-0597">Phosphoprotein</keyword>
<dbReference type="GO" id="GO:0043235">
    <property type="term" value="C:receptor complex"/>
    <property type="evidence" value="ECO:0007669"/>
    <property type="project" value="TreeGrafter"/>
</dbReference>
<feature type="compositionally biased region" description="Low complexity" evidence="19">
    <location>
        <begin position="875"/>
        <end position="923"/>
    </location>
</feature>
<evidence type="ECO:0000256" key="17">
    <source>
        <dbReference type="ARBA" id="ARBA00051243"/>
    </source>
</evidence>
<dbReference type="GO" id="GO:0005524">
    <property type="term" value="F:ATP binding"/>
    <property type="evidence" value="ECO:0007669"/>
    <property type="project" value="UniProtKB-UniRule"/>
</dbReference>
<keyword evidence="16" id="KW-0966">Cell projection</keyword>
<dbReference type="PROSITE" id="PS00107">
    <property type="entry name" value="PROTEIN_KINASE_ATP"/>
    <property type="match status" value="1"/>
</dbReference>
<feature type="compositionally biased region" description="Polar residues" evidence="19">
    <location>
        <begin position="853"/>
        <end position="874"/>
    </location>
</feature>
<dbReference type="GO" id="GO:0004714">
    <property type="term" value="F:transmembrane receptor protein tyrosine kinase activity"/>
    <property type="evidence" value="ECO:0007669"/>
    <property type="project" value="UniProtKB-EC"/>
</dbReference>
<proteinExistence type="predicted"/>